<evidence type="ECO:0000313" key="3">
    <source>
        <dbReference type="EMBL" id="MCC0175770.1"/>
    </source>
</evidence>
<sequence length="194" mass="20167">MEIILALCLGVTLSAASGFRIFLPPLAMSLASLSGNLELSSGFGWVGTYPTAIALGIATLVEILAYYIPVVDNLLDAIEIPTAIAIGTLLTAANLGDIDPLLQWSIAAIAGGGTAGIIETFTAMTRAASTGMTGGTGNFLVSTTEALSAGILSILAIFVPIFAAALVLGLLIMAMVKLPKFIKSWQRRKRRKSR</sequence>
<feature type="transmembrane region" description="Helical" evidence="1">
    <location>
        <begin position="42"/>
        <end position="67"/>
    </location>
</feature>
<name>A0A964BLV3_9CYAN</name>
<dbReference type="Pfam" id="PF13548">
    <property type="entry name" value="DUF4126"/>
    <property type="match status" value="1"/>
</dbReference>
<feature type="domain" description="DUF4126" evidence="2">
    <location>
        <begin position="7"/>
        <end position="178"/>
    </location>
</feature>
<keyword evidence="1" id="KW-0472">Membrane</keyword>
<dbReference type="EMBL" id="JADWDC010000003">
    <property type="protein sequence ID" value="MCC0175770.1"/>
    <property type="molecule type" value="Genomic_DNA"/>
</dbReference>
<organism evidence="3 4">
    <name type="scientific">Waterburya agarophytonicola KI4</name>
    <dbReference type="NCBI Taxonomy" id="2874699"/>
    <lineage>
        <taxon>Bacteria</taxon>
        <taxon>Bacillati</taxon>
        <taxon>Cyanobacteriota</taxon>
        <taxon>Cyanophyceae</taxon>
        <taxon>Pleurocapsales</taxon>
        <taxon>Hyellaceae</taxon>
        <taxon>Waterburya</taxon>
        <taxon>Waterburya agarophytonicola</taxon>
    </lineage>
</organism>
<protein>
    <submittedName>
        <fullName evidence="3">DUF4126 domain-containing protein</fullName>
    </submittedName>
</protein>
<keyword evidence="1" id="KW-0812">Transmembrane</keyword>
<feature type="transmembrane region" description="Helical" evidence="1">
    <location>
        <begin position="101"/>
        <end position="124"/>
    </location>
</feature>
<feature type="transmembrane region" description="Helical" evidence="1">
    <location>
        <begin position="161"/>
        <end position="182"/>
    </location>
</feature>
<evidence type="ECO:0000256" key="1">
    <source>
        <dbReference type="SAM" id="Phobius"/>
    </source>
</evidence>
<evidence type="ECO:0000259" key="2">
    <source>
        <dbReference type="Pfam" id="PF13548"/>
    </source>
</evidence>
<dbReference type="RefSeq" id="WP_229638769.1">
    <property type="nucleotide sequence ID" value="NZ_JADWDC010000003.1"/>
</dbReference>
<accession>A0A964BLV3</accession>
<keyword evidence="4" id="KW-1185">Reference proteome</keyword>
<proteinExistence type="predicted"/>
<dbReference type="InterPro" id="IPR025196">
    <property type="entry name" value="DUF4126"/>
</dbReference>
<reference evidence="3" key="1">
    <citation type="journal article" date="2021" name="Antonie Van Leeuwenhoek">
        <title>Draft genome and description of Waterburya agarophytonicola gen. nov. sp. nov. (Pleurocapsales, Cyanobacteria): a seaweed symbiont.</title>
        <authorList>
            <person name="Bonthond G."/>
            <person name="Shalygin S."/>
            <person name="Bayer T."/>
            <person name="Weinberger F."/>
        </authorList>
    </citation>
    <scope>NUCLEOTIDE SEQUENCE</scope>
    <source>
        <strain evidence="3">KI4</strain>
    </source>
</reference>
<dbReference type="AlphaFoldDB" id="A0A964BLV3"/>
<evidence type="ECO:0000313" key="4">
    <source>
        <dbReference type="Proteomes" id="UP000729733"/>
    </source>
</evidence>
<keyword evidence="1" id="KW-1133">Transmembrane helix</keyword>
<dbReference type="Proteomes" id="UP000729733">
    <property type="component" value="Unassembled WGS sequence"/>
</dbReference>
<gene>
    <name evidence="3" type="ORF">I4641_02090</name>
</gene>
<comment type="caution">
    <text evidence="3">The sequence shown here is derived from an EMBL/GenBank/DDBJ whole genome shotgun (WGS) entry which is preliminary data.</text>
</comment>